<proteinExistence type="predicted"/>
<dbReference type="AlphaFoldDB" id="A0A517YN63"/>
<evidence type="ECO:0000313" key="2">
    <source>
        <dbReference type="Proteomes" id="UP000315017"/>
    </source>
</evidence>
<dbReference type="KEGG" id="aagg:ETAA8_68130"/>
<protein>
    <submittedName>
        <fullName evidence="1">Uncharacterized protein</fullName>
    </submittedName>
</protein>
<evidence type="ECO:0000313" key="1">
    <source>
        <dbReference type="EMBL" id="QDU31653.1"/>
    </source>
</evidence>
<gene>
    <name evidence="1" type="ORF">ETAA8_68130</name>
</gene>
<keyword evidence="2" id="KW-1185">Reference proteome</keyword>
<accession>A0A517YN63</accession>
<organism evidence="1 2">
    <name type="scientific">Anatilimnocola aggregata</name>
    <dbReference type="NCBI Taxonomy" id="2528021"/>
    <lineage>
        <taxon>Bacteria</taxon>
        <taxon>Pseudomonadati</taxon>
        <taxon>Planctomycetota</taxon>
        <taxon>Planctomycetia</taxon>
        <taxon>Pirellulales</taxon>
        <taxon>Pirellulaceae</taxon>
        <taxon>Anatilimnocola</taxon>
    </lineage>
</organism>
<name>A0A517YN63_9BACT</name>
<dbReference type="EMBL" id="CP036274">
    <property type="protein sequence ID" value="QDU31653.1"/>
    <property type="molecule type" value="Genomic_DNA"/>
</dbReference>
<dbReference type="RefSeq" id="WP_145099145.1">
    <property type="nucleotide sequence ID" value="NZ_CP036274.1"/>
</dbReference>
<reference evidence="1 2" key="1">
    <citation type="submission" date="2019-02" db="EMBL/GenBank/DDBJ databases">
        <title>Deep-cultivation of Planctomycetes and their phenomic and genomic characterization uncovers novel biology.</title>
        <authorList>
            <person name="Wiegand S."/>
            <person name="Jogler M."/>
            <person name="Boedeker C."/>
            <person name="Pinto D."/>
            <person name="Vollmers J."/>
            <person name="Rivas-Marin E."/>
            <person name="Kohn T."/>
            <person name="Peeters S.H."/>
            <person name="Heuer A."/>
            <person name="Rast P."/>
            <person name="Oberbeckmann S."/>
            <person name="Bunk B."/>
            <person name="Jeske O."/>
            <person name="Meyerdierks A."/>
            <person name="Storesund J.E."/>
            <person name="Kallscheuer N."/>
            <person name="Luecker S."/>
            <person name="Lage O.M."/>
            <person name="Pohl T."/>
            <person name="Merkel B.J."/>
            <person name="Hornburger P."/>
            <person name="Mueller R.-W."/>
            <person name="Bruemmer F."/>
            <person name="Labrenz M."/>
            <person name="Spormann A.M."/>
            <person name="Op den Camp H."/>
            <person name="Overmann J."/>
            <person name="Amann R."/>
            <person name="Jetten M.S.M."/>
            <person name="Mascher T."/>
            <person name="Medema M.H."/>
            <person name="Devos D.P."/>
            <person name="Kaster A.-K."/>
            <person name="Ovreas L."/>
            <person name="Rohde M."/>
            <person name="Galperin M.Y."/>
            <person name="Jogler C."/>
        </authorList>
    </citation>
    <scope>NUCLEOTIDE SEQUENCE [LARGE SCALE GENOMIC DNA]</scope>
    <source>
        <strain evidence="1 2">ETA_A8</strain>
    </source>
</reference>
<sequence length="231" mass="26255">MILLDLAIGHVAIDGHEPEIRSRRLQLNFVSAPIAALFHRMLPTPFKINCNKIVVDLVSSASGDSRPTHQLNVTTIPWSWSQAEYEHASPFEQERMIARGLRDALGWGAKFENWPVSAFEAAYVASELLHFVNEWHLFRGQWFTAPDRNRKARVFSRYDEHGIALELEVAEKSTNYTHVTRYPLTQITSGMYGLHCVAKSLKWISSSKIRLVGMTPSESIDVAIKLKTPRK</sequence>
<dbReference type="Proteomes" id="UP000315017">
    <property type="component" value="Chromosome"/>
</dbReference>